<feature type="compositionally biased region" description="Polar residues" evidence="1">
    <location>
        <begin position="10"/>
        <end position="41"/>
    </location>
</feature>
<evidence type="ECO:0000313" key="3">
    <source>
        <dbReference type="Proteomes" id="UP000758155"/>
    </source>
</evidence>
<feature type="compositionally biased region" description="Polar residues" evidence="1">
    <location>
        <begin position="143"/>
        <end position="153"/>
    </location>
</feature>
<evidence type="ECO:0000313" key="2">
    <source>
        <dbReference type="EMBL" id="KAF3034211.1"/>
    </source>
</evidence>
<gene>
    <name evidence="2" type="ORF">E8E12_000306</name>
</gene>
<dbReference type="OrthoDB" id="10281817at2759"/>
<feature type="region of interest" description="Disordered" evidence="1">
    <location>
        <begin position="1"/>
        <end position="201"/>
    </location>
</feature>
<reference evidence="2" key="1">
    <citation type="submission" date="2019-04" db="EMBL/GenBank/DDBJ databases">
        <title>Sequencing of skin fungus with MAO and IRED activity.</title>
        <authorList>
            <person name="Marsaioli A.J."/>
            <person name="Bonatto J.M.C."/>
            <person name="Reis Junior O."/>
        </authorList>
    </citation>
    <scope>NUCLEOTIDE SEQUENCE</scope>
    <source>
        <strain evidence="2">28M1</strain>
    </source>
</reference>
<name>A0A9P4WJM5_9PLEO</name>
<dbReference type="AlphaFoldDB" id="A0A9P4WJM5"/>
<protein>
    <submittedName>
        <fullName evidence="2">Uncharacterized protein</fullName>
    </submittedName>
</protein>
<organism evidence="2 3">
    <name type="scientific">Didymella heteroderae</name>
    <dbReference type="NCBI Taxonomy" id="1769908"/>
    <lineage>
        <taxon>Eukaryota</taxon>
        <taxon>Fungi</taxon>
        <taxon>Dikarya</taxon>
        <taxon>Ascomycota</taxon>
        <taxon>Pezizomycotina</taxon>
        <taxon>Dothideomycetes</taxon>
        <taxon>Pleosporomycetidae</taxon>
        <taxon>Pleosporales</taxon>
        <taxon>Pleosporineae</taxon>
        <taxon>Didymellaceae</taxon>
        <taxon>Didymella</taxon>
    </lineage>
</organism>
<proteinExistence type="predicted"/>
<feature type="compositionally biased region" description="Polar residues" evidence="1">
    <location>
        <begin position="181"/>
        <end position="195"/>
    </location>
</feature>
<keyword evidence="3" id="KW-1185">Reference proteome</keyword>
<comment type="caution">
    <text evidence="2">The sequence shown here is derived from an EMBL/GenBank/DDBJ whole genome shotgun (WGS) entry which is preliminary data.</text>
</comment>
<evidence type="ECO:0000256" key="1">
    <source>
        <dbReference type="SAM" id="MobiDB-lite"/>
    </source>
</evidence>
<feature type="compositionally biased region" description="Polar residues" evidence="1">
    <location>
        <begin position="52"/>
        <end position="108"/>
    </location>
</feature>
<dbReference type="Proteomes" id="UP000758155">
    <property type="component" value="Unassembled WGS sequence"/>
</dbReference>
<sequence length="425" mass="46938">MPSPICPAFTQVQDSPLDHPSSQITSSGPHSPTPLSASIAQANDPAAFAESLTASGQSTPPEYESGQPSMPTTESVIRSHDSSASCTRQTFTSVDSPASPRPLQQSPKPRTLSDVSPVPEVSHAPSEENGAAVMQSLLPTPISEPQSSDNAVSGSAWLWRGGAAAELAGHQPSSKDETSKAESSTSRQPTKFTSEQTKKSRTRSPLLITDTNRGIPIVIYDTDDDINEVANEDINEETKEKIKNKINRETEEAKTDVTALYETSRLREPKESRKRSLRKRVRGQGSTHECWVRPQYERSLLSRLRSAFYKHEHKWMCVRELPEAVGLAIIEAHNEFVQDFGEVCRANEAVFFKDVRALRTSFSAVSDRLLPMVHRGKDRDIILELGVLVDKMQDYACTLASIYAFRAGGDDSDDDTYCPHKKRRL</sequence>
<accession>A0A9P4WJM5</accession>
<dbReference type="EMBL" id="SWKV01000070">
    <property type="protein sequence ID" value="KAF3034211.1"/>
    <property type="molecule type" value="Genomic_DNA"/>
</dbReference>